<dbReference type="EMBL" id="FMZA01000011">
    <property type="protein sequence ID" value="SDC61735.1"/>
    <property type="molecule type" value="Genomic_DNA"/>
</dbReference>
<dbReference type="RefSeq" id="WP_091570289.1">
    <property type="nucleotide sequence ID" value="NZ_FMZA01000011.1"/>
</dbReference>
<dbReference type="OrthoDB" id="9780211at2"/>
<evidence type="ECO:0000259" key="2">
    <source>
        <dbReference type="PROSITE" id="PS51154"/>
    </source>
</evidence>
<sequence>MIQLRSGNITEQRVEALVNPINCHGMLEPGPALQFRKAFPANFVSYRRACRLRKIPLEEPYVVPLTPEEKDRPRYIFNLPIKRTGRRPAQPENIRKGLAALVRTCRDLGVHSIALPPLGMEPGGLDWDSIQKILTDAFAKSGLEVTLVHPAQES</sequence>
<evidence type="ECO:0000256" key="1">
    <source>
        <dbReference type="ARBA" id="ARBA00035885"/>
    </source>
</evidence>
<dbReference type="InterPro" id="IPR050892">
    <property type="entry name" value="ADP-ribose_metab_enzymes"/>
</dbReference>
<dbReference type="PROSITE" id="PS51154">
    <property type="entry name" value="MACRO"/>
    <property type="match status" value="1"/>
</dbReference>
<dbReference type="InterPro" id="IPR043472">
    <property type="entry name" value="Macro_dom-like"/>
</dbReference>
<protein>
    <submittedName>
        <fullName evidence="3">O-acetyl-ADP-ribose deacetylase (Regulator of RNase III), contains Macro domain</fullName>
    </submittedName>
</protein>
<comment type="catalytic activity">
    <reaction evidence="1">
        <text>an N-(ADP-alpha-D-ribosyl)-thymidine in DNA + H2O = a thymidine in DNA + ADP-D-ribose</text>
        <dbReference type="Rhea" id="RHEA:71655"/>
        <dbReference type="Rhea" id="RHEA-COMP:13556"/>
        <dbReference type="Rhea" id="RHEA-COMP:18051"/>
        <dbReference type="ChEBI" id="CHEBI:15377"/>
        <dbReference type="ChEBI" id="CHEBI:57967"/>
        <dbReference type="ChEBI" id="CHEBI:137386"/>
        <dbReference type="ChEBI" id="CHEBI:191199"/>
    </reaction>
    <physiologicalReaction direction="left-to-right" evidence="1">
        <dbReference type="Rhea" id="RHEA:71656"/>
    </physiologicalReaction>
</comment>
<accession>A0A1G6N3L6</accession>
<feature type="domain" description="Macro" evidence="2">
    <location>
        <begin position="1"/>
        <end position="154"/>
    </location>
</feature>
<dbReference type="SUPFAM" id="SSF52949">
    <property type="entry name" value="Macro domain-like"/>
    <property type="match status" value="1"/>
</dbReference>
<evidence type="ECO:0000313" key="4">
    <source>
        <dbReference type="Proteomes" id="UP000199387"/>
    </source>
</evidence>
<dbReference type="AlphaFoldDB" id="A0A1G6N3L6"/>
<organism evidence="3 4">
    <name type="scientific">Melghirimyces thermohalophilus</name>
    <dbReference type="NCBI Taxonomy" id="1236220"/>
    <lineage>
        <taxon>Bacteria</taxon>
        <taxon>Bacillati</taxon>
        <taxon>Bacillota</taxon>
        <taxon>Bacilli</taxon>
        <taxon>Bacillales</taxon>
        <taxon>Thermoactinomycetaceae</taxon>
        <taxon>Melghirimyces</taxon>
    </lineage>
</organism>
<keyword evidence="4" id="KW-1185">Reference proteome</keyword>
<dbReference type="PANTHER" id="PTHR12521">
    <property type="entry name" value="PROTEIN C6ORF130"/>
    <property type="match status" value="1"/>
</dbReference>
<dbReference type="InterPro" id="IPR002589">
    <property type="entry name" value="Macro_dom"/>
</dbReference>
<dbReference type="Proteomes" id="UP000199387">
    <property type="component" value="Unassembled WGS sequence"/>
</dbReference>
<dbReference type="SMART" id="SM00506">
    <property type="entry name" value="A1pp"/>
    <property type="match status" value="1"/>
</dbReference>
<dbReference type="PANTHER" id="PTHR12521:SF0">
    <property type="entry name" value="ADP-RIBOSE GLYCOHYDROLASE OARD1"/>
    <property type="match status" value="1"/>
</dbReference>
<name>A0A1G6N3L6_9BACL</name>
<dbReference type="Pfam" id="PF01661">
    <property type="entry name" value="Macro"/>
    <property type="match status" value="1"/>
</dbReference>
<dbReference type="Gene3D" id="3.40.220.10">
    <property type="entry name" value="Leucine Aminopeptidase, subunit E, domain 1"/>
    <property type="match status" value="1"/>
</dbReference>
<reference evidence="3 4" key="1">
    <citation type="submission" date="2016-10" db="EMBL/GenBank/DDBJ databases">
        <authorList>
            <person name="de Groot N.N."/>
        </authorList>
    </citation>
    <scope>NUCLEOTIDE SEQUENCE [LARGE SCALE GENOMIC DNA]</scope>
    <source>
        <strain evidence="3 4">DSM 45514</strain>
    </source>
</reference>
<evidence type="ECO:0000313" key="3">
    <source>
        <dbReference type="EMBL" id="SDC61735.1"/>
    </source>
</evidence>
<gene>
    <name evidence="3" type="ORF">SAMN04488112_11199</name>
</gene>
<dbReference type="STRING" id="1236220.SAMN04488112_11199"/>
<proteinExistence type="predicted"/>
<dbReference type="GO" id="GO:0140291">
    <property type="term" value="P:peptidyl-glutamate ADP-deribosylation"/>
    <property type="evidence" value="ECO:0007669"/>
    <property type="project" value="TreeGrafter"/>
</dbReference>